<dbReference type="SUPFAM" id="SSF56112">
    <property type="entry name" value="Protein kinase-like (PK-like)"/>
    <property type="match status" value="1"/>
</dbReference>
<feature type="transmembrane region" description="Helical" evidence="2">
    <location>
        <begin position="469"/>
        <end position="489"/>
    </location>
</feature>
<dbReference type="GO" id="GO:0016301">
    <property type="term" value="F:kinase activity"/>
    <property type="evidence" value="ECO:0007669"/>
    <property type="project" value="UniProtKB-KW"/>
</dbReference>
<dbReference type="Pfam" id="PF03109">
    <property type="entry name" value="ABC1"/>
    <property type="match status" value="1"/>
</dbReference>
<dbReference type="InterPro" id="IPR011009">
    <property type="entry name" value="Kinase-like_dom_sf"/>
</dbReference>
<dbReference type="InterPro" id="IPR050154">
    <property type="entry name" value="UbiB_kinase"/>
</dbReference>
<dbReference type="EMBL" id="JACOOQ010000003">
    <property type="protein sequence ID" value="MBC5639360.1"/>
    <property type="molecule type" value="Genomic_DNA"/>
</dbReference>
<dbReference type="AlphaFoldDB" id="A0A8I0A5B0"/>
<dbReference type="CDD" id="cd05121">
    <property type="entry name" value="ABC1_ADCK3-like"/>
    <property type="match status" value="1"/>
</dbReference>
<reference evidence="4" key="1">
    <citation type="submission" date="2020-08" db="EMBL/GenBank/DDBJ databases">
        <title>Genome public.</title>
        <authorList>
            <person name="Liu C."/>
            <person name="Sun Q."/>
        </authorList>
    </citation>
    <scope>NUCLEOTIDE SEQUENCE</scope>
    <source>
        <strain evidence="4">NSJ-42</strain>
    </source>
</reference>
<evidence type="ECO:0000256" key="1">
    <source>
        <dbReference type="ARBA" id="ARBA00009670"/>
    </source>
</evidence>
<keyword evidence="2" id="KW-1133">Transmembrane helix</keyword>
<dbReference type="InterPro" id="IPR004147">
    <property type="entry name" value="ABC1_dom"/>
</dbReference>
<comment type="similarity">
    <text evidence="1">Belongs to the protein kinase superfamily. ADCK protein kinase family.</text>
</comment>
<dbReference type="Proteomes" id="UP000662088">
    <property type="component" value="Unassembled WGS sequence"/>
</dbReference>
<dbReference type="PANTHER" id="PTHR10566">
    <property type="entry name" value="CHAPERONE-ACTIVITY OF BC1 COMPLEX CABC1 -RELATED"/>
    <property type="match status" value="1"/>
</dbReference>
<evidence type="ECO:0000259" key="3">
    <source>
        <dbReference type="Pfam" id="PF03109"/>
    </source>
</evidence>
<sequence length="529" mass="60653">MVYTSGERVKEIVKIFTKYGLSYIVDKKNKKDKKSPANLRKAFEELGPTFIKIGQILSTRSDLIGEEYIRELSKLQDKAAIESFSEFEEIFRNEFSQELLDSFLYINKEPIASASIAQVYFGVLNDGREVVIKIQRPNIKERMYIDLDILISLSEKYNHIFKESVVSVKDTLMEIRKSTVNELDFISEANNIRKFRELNKERNYIYAPYVVNELSGEKVLTLENINGFKINDIKAMDEYGYDKDNLARELAISYFKQVMEDGFFHADPHPGNILISNRKICFIDFGMVGELSHEFISRLNSVIIGLVIEDIDIVVDFILYAGIQTGTVKREILYEDVEYLYNKYFTISIKNIKLSIILEEVMEIAKKNNLKLPSEFTMLIRSMIILEGIIAELSPDVNIISLVISYVKDNSKNYLFNNISMEDLFIKWYKVSKIPEKLVELTNTFTKGRAKVNLKIDNNKYMDEFNKMINRLSFSLIIAGMIVGSSIIINSNPGPKIHGVSIIGLVGYLVSAILGLWLLISIIMSGSLK</sequence>
<evidence type="ECO:0000256" key="2">
    <source>
        <dbReference type="SAM" id="Phobius"/>
    </source>
</evidence>
<dbReference type="PANTHER" id="PTHR10566:SF113">
    <property type="entry name" value="PROTEIN ACTIVITY OF BC1 COMPLEX KINASE 7, CHLOROPLASTIC"/>
    <property type="match status" value="1"/>
</dbReference>
<accession>A0A8I0A5B0</accession>
<evidence type="ECO:0000313" key="5">
    <source>
        <dbReference type="Proteomes" id="UP000662088"/>
    </source>
</evidence>
<gene>
    <name evidence="4" type="ORF">H8R92_02735</name>
</gene>
<name>A0A8I0A5B0_9CLOT</name>
<protein>
    <submittedName>
        <fullName evidence="4">AarF/ABC1/UbiB kinase family protein</fullName>
    </submittedName>
</protein>
<dbReference type="RefSeq" id="WP_186834656.1">
    <property type="nucleotide sequence ID" value="NZ_JACOOQ010000003.1"/>
</dbReference>
<keyword evidence="5" id="KW-1185">Reference proteome</keyword>
<feature type="transmembrane region" description="Helical" evidence="2">
    <location>
        <begin position="501"/>
        <end position="524"/>
    </location>
</feature>
<comment type="caution">
    <text evidence="4">The sequence shown here is derived from an EMBL/GenBank/DDBJ whole genome shotgun (WGS) entry which is preliminary data.</text>
</comment>
<proteinExistence type="inferred from homology"/>
<keyword evidence="2" id="KW-0812">Transmembrane</keyword>
<feature type="domain" description="ABC1 atypical kinase-like" evidence="3">
    <location>
        <begin position="74"/>
        <end position="314"/>
    </location>
</feature>
<evidence type="ECO:0000313" key="4">
    <source>
        <dbReference type="EMBL" id="MBC5639360.1"/>
    </source>
</evidence>
<keyword evidence="4" id="KW-0418">Kinase</keyword>
<keyword evidence="4" id="KW-0808">Transferase</keyword>
<keyword evidence="2" id="KW-0472">Membrane</keyword>
<organism evidence="4 5">
    <name type="scientific">Clostridium lentum</name>
    <dbReference type="NCBI Taxonomy" id="2763037"/>
    <lineage>
        <taxon>Bacteria</taxon>
        <taxon>Bacillati</taxon>
        <taxon>Bacillota</taxon>
        <taxon>Clostridia</taxon>
        <taxon>Eubacteriales</taxon>
        <taxon>Clostridiaceae</taxon>
        <taxon>Clostridium</taxon>
    </lineage>
</organism>
<dbReference type="Gene3D" id="1.10.510.10">
    <property type="entry name" value="Transferase(Phosphotransferase) domain 1"/>
    <property type="match status" value="1"/>
</dbReference>